<reference evidence="1 2" key="1">
    <citation type="journal article" date="2014" name="Genome Announc.">
        <title>Draft Genome Sequence of the Haloacid-Degrading Burkholderia caribensis Strain MBA4.</title>
        <authorList>
            <person name="Pan Y."/>
            <person name="Kong K.F."/>
            <person name="Tsang J.S."/>
        </authorList>
    </citation>
    <scope>NUCLEOTIDE SEQUENCE [LARGE SCALE GENOMIC DNA]</scope>
    <source>
        <strain evidence="1 2">MBA4</strain>
        <plasmid evidence="2">Plasmid</plasmid>
    </source>
</reference>
<geneLocation type="plasmid" evidence="2"/>
<gene>
    <name evidence="1" type="ORF">K788_0002145</name>
</gene>
<sequence>MRADLLEQCYGVKVEILHDPHRGGVLVVPGEPAMATTHSKCFAR</sequence>
<dbReference type="Proteomes" id="UP000019146">
    <property type="component" value="Plasmid unnamed"/>
</dbReference>
<organism evidence="1 2">
    <name type="scientific">Paraburkholderia caribensis MBA4</name>
    <dbReference type="NCBI Taxonomy" id="1323664"/>
    <lineage>
        <taxon>Bacteria</taxon>
        <taxon>Pseudomonadati</taxon>
        <taxon>Pseudomonadota</taxon>
        <taxon>Betaproteobacteria</taxon>
        <taxon>Burkholderiales</taxon>
        <taxon>Burkholderiaceae</taxon>
        <taxon>Paraburkholderia</taxon>
    </lineage>
</organism>
<dbReference type="RefSeq" id="WP_257722183.1">
    <property type="nucleotide sequence ID" value="NZ_CP012748.1"/>
</dbReference>
<protein>
    <submittedName>
        <fullName evidence="1">Uncharacterized protein</fullName>
    </submittedName>
</protein>
<name>A0A0P0RPW9_9BURK</name>
<proteinExistence type="predicted"/>
<evidence type="ECO:0000313" key="2">
    <source>
        <dbReference type="Proteomes" id="UP000019146"/>
    </source>
</evidence>
<dbReference type="GeneID" id="74305979"/>
<evidence type="ECO:0000313" key="1">
    <source>
        <dbReference type="EMBL" id="ALL71028.1"/>
    </source>
</evidence>
<accession>A0A0P0RPW9</accession>
<dbReference type="KEGG" id="bcai:K788_0002145"/>
<dbReference type="AlphaFoldDB" id="A0A0P0RPW9"/>
<dbReference type="EMBL" id="CP012748">
    <property type="protein sequence ID" value="ALL71028.1"/>
    <property type="molecule type" value="Genomic_DNA"/>
</dbReference>
<keyword evidence="1" id="KW-0614">Plasmid</keyword>